<keyword evidence="2" id="KW-0547">Nucleotide-binding</keyword>
<dbReference type="RefSeq" id="WP_162357526.1">
    <property type="nucleotide sequence ID" value="NZ_CP048209.1"/>
</dbReference>
<evidence type="ECO:0000259" key="4">
    <source>
        <dbReference type="PROSITE" id="PS50893"/>
    </source>
</evidence>
<dbReference type="PROSITE" id="PS00211">
    <property type="entry name" value="ABC_TRANSPORTER_1"/>
    <property type="match status" value="1"/>
</dbReference>
<dbReference type="Pfam" id="PF00005">
    <property type="entry name" value="ABC_tran"/>
    <property type="match status" value="1"/>
</dbReference>
<dbReference type="InterPro" id="IPR050153">
    <property type="entry name" value="Metal_Ion_Import_ABC"/>
</dbReference>
<protein>
    <submittedName>
        <fullName evidence="5">Metal ABC transporter ATP-binding protein</fullName>
    </submittedName>
</protein>
<sequence>MSIAPIAASPSNLVTATSESAYAIEVEHIHVRISGKPILADVSFQVKSGEFLGILGPNGAGKTTLFRVLLQLLKPQSGTVRLPVTLDKGETAIGYVPQFRQIDPELPMLAVDFVSLGLPHTIRPWLNRADKGAIAEALELTGATGLSRTSIGQLSGGERQRIFLAQALVRNPKLLLLDEPTSNLDPGAQEEMAAVIDRVCKERKISVMLISHDVNLINRYADRILYLTPQQYAIGTVDEVMQTSVLQRLYGNAVEVVRMDDKLFVTTGNKTNVHICDH</sequence>
<dbReference type="EMBL" id="CP048209">
    <property type="protein sequence ID" value="QHT61087.1"/>
    <property type="molecule type" value="Genomic_DNA"/>
</dbReference>
<keyword evidence="3 5" id="KW-0067">ATP-binding</keyword>
<keyword evidence="6" id="KW-1185">Reference proteome</keyword>
<feature type="domain" description="ABC transporter" evidence="4">
    <location>
        <begin position="24"/>
        <end position="253"/>
    </location>
</feature>
<evidence type="ECO:0000256" key="2">
    <source>
        <dbReference type="ARBA" id="ARBA00022741"/>
    </source>
</evidence>
<dbReference type="SMART" id="SM00382">
    <property type="entry name" value="AAA"/>
    <property type="match status" value="1"/>
</dbReference>
<evidence type="ECO:0000256" key="3">
    <source>
        <dbReference type="ARBA" id="ARBA00022840"/>
    </source>
</evidence>
<dbReference type="CDD" id="cd03235">
    <property type="entry name" value="ABC_Metallic_Cations"/>
    <property type="match status" value="1"/>
</dbReference>
<dbReference type="GO" id="GO:0005524">
    <property type="term" value="F:ATP binding"/>
    <property type="evidence" value="ECO:0007669"/>
    <property type="project" value="UniProtKB-KW"/>
</dbReference>
<dbReference type="InterPro" id="IPR003439">
    <property type="entry name" value="ABC_transporter-like_ATP-bd"/>
</dbReference>
<evidence type="ECO:0000313" key="6">
    <source>
        <dbReference type="Proteomes" id="UP000476064"/>
    </source>
</evidence>
<dbReference type="Gene3D" id="3.40.50.300">
    <property type="entry name" value="P-loop containing nucleotide triphosphate hydrolases"/>
    <property type="match status" value="1"/>
</dbReference>
<evidence type="ECO:0000313" key="5">
    <source>
        <dbReference type="EMBL" id="QHT61087.1"/>
    </source>
</evidence>
<accession>A0A6C0FWI9</accession>
<organism evidence="5 6">
    <name type="scientific">Paenibacillus lycopersici</name>
    <dbReference type="NCBI Taxonomy" id="2704462"/>
    <lineage>
        <taxon>Bacteria</taxon>
        <taxon>Bacillati</taxon>
        <taxon>Bacillota</taxon>
        <taxon>Bacilli</taxon>
        <taxon>Bacillales</taxon>
        <taxon>Paenibacillaceae</taxon>
        <taxon>Paenibacillus</taxon>
    </lineage>
</organism>
<keyword evidence="1" id="KW-0813">Transport</keyword>
<dbReference type="GO" id="GO:0016887">
    <property type="term" value="F:ATP hydrolysis activity"/>
    <property type="evidence" value="ECO:0007669"/>
    <property type="project" value="InterPro"/>
</dbReference>
<evidence type="ECO:0000256" key="1">
    <source>
        <dbReference type="ARBA" id="ARBA00022448"/>
    </source>
</evidence>
<dbReference type="PROSITE" id="PS50893">
    <property type="entry name" value="ABC_TRANSPORTER_2"/>
    <property type="match status" value="1"/>
</dbReference>
<proteinExistence type="predicted"/>
<dbReference type="InterPro" id="IPR003593">
    <property type="entry name" value="AAA+_ATPase"/>
</dbReference>
<dbReference type="SUPFAM" id="SSF52540">
    <property type="entry name" value="P-loop containing nucleoside triphosphate hydrolases"/>
    <property type="match status" value="1"/>
</dbReference>
<name>A0A6C0FWI9_9BACL</name>
<dbReference type="AlphaFoldDB" id="A0A6C0FWI9"/>
<gene>
    <name evidence="5" type="ORF">GXP70_14750</name>
</gene>
<reference evidence="5 6" key="1">
    <citation type="submission" date="2020-01" db="EMBL/GenBank/DDBJ databases">
        <title>Paenibacillus sp. nov., isolated from tomato rhizosphere.</title>
        <authorList>
            <person name="Weon H.-Y."/>
            <person name="Lee S.A."/>
        </authorList>
    </citation>
    <scope>NUCLEOTIDE SEQUENCE [LARGE SCALE GENOMIC DNA]</scope>
    <source>
        <strain evidence="5 6">12200R-189</strain>
    </source>
</reference>
<dbReference type="Proteomes" id="UP000476064">
    <property type="component" value="Chromosome"/>
</dbReference>
<dbReference type="PANTHER" id="PTHR42734">
    <property type="entry name" value="METAL TRANSPORT SYSTEM ATP-BINDING PROTEIN TM_0124-RELATED"/>
    <property type="match status" value="1"/>
</dbReference>
<dbReference type="InterPro" id="IPR027417">
    <property type="entry name" value="P-loop_NTPase"/>
</dbReference>
<dbReference type="InterPro" id="IPR017871">
    <property type="entry name" value="ABC_transporter-like_CS"/>
</dbReference>
<dbReference type="KEGG" id="plyc:GXP70_14750"/>